<gene>
    <name evidence="2" type="ORF">FF38_00727</name>
</gene>
<keyword evidence="3" id="KW-1185">Reference proteome</keyword>
<reference evidence="2 3" key="1">
    <citation type="journal article" date="2015" name="Nat. Commun.">
        <title>Lucilia cuprina genome unlocks parasitic fly biology to underpin future interventions.</title>
        <authorList>
            <person name="Anstead C.A."/>
            <person name="Korhonen P.K."/>
            <person name="Young N.D."/>
            <person name="Hall R.S."/>
            <person name="Jex A.R."/>
            <person name="Murali S.C."/>
            <person name="Hughes D.S."/>
            <person name="Lee S.F."/>
            <person name="Perry T."/>
            <person name="Stroehlein A.J."/>
            <person name="Ansell B.R."/>
            <person name="Breugelmans B."/>
            <person name="Hofmann A."/>
            <person name="Qu J."/>
            <person name="Dugan S."/>
            <person name="Lee S.L."/>
            <person name="Chao H."/>
            <person name="Dinh H."/>
            <person name="Han Y."/>
            <person name="Doddapaneni H.V."/>
            <person name="Worley K.C."/>
            <person name="Muzny D.M."/>
            <person name="Ioannidis P."/>
            <person name="Waterhouse R.M."/>
            <person name="Zdobnov E.M."/>
            <person name="James P.J."/>
            <person name="Bagnall N.H."/>
            <person name="Kotze A.C."/>
            <person name="Gibbs R.A."/>
            <person name="Richards S."/>
            <person name="Batterham P."/>
            <person name="Gasser R.B."/>
        </authorList>
    </citation>
    <scope>NUCLEOTIDE SEQUENCE [LARGE SCALE GENOMIC DNA]</scope>
    <source>
        <strain evidence="2 3">LS</strain>
        <tissue evidence="2">Full body</tissue>
    </source>
</reference>
<dbReference type="EMBL" id="JRES01000067">
    <property type="protein sequence ID" value="KNC34420.1"/>
    <property type="molecule type" value="Genomic_DNA"/>
</dbReference>
<feature type="chain" id="PRO_5005536745" evidence="1">
    <location>
        <begin position="22"/>
        <end position="263"/>
    </location>
</feature>
<dbReference type="Proteomes" id="UP000037069">
    <property type="component" value="Unassembled WGS sequence"/>
</dbReference>
<proteinExistence type="predicted"/>
<feature type="signal peptide" evidence="1">
    <location>
        <begin position="1"/>
        <end position="21"/>
    </location>
</feature>
<name>A0A0L0CPZ1_LUCCU</name>
<evidence type="ECO:0000313" key="3">
    <source>
        <dbReference type="Proteomes" id="UP000037069"/>
    </source>
</evidence>
<organism evidence="2 3">
    <name type="scientific">Lucilia cuprina</name>
    <name type="common">Green bottle fly</name>
    <name type="synonym">Australian sheep blowfly</name>
    <dbReference type="NCBI Taxonomy" id="7375"/>
    <lineage>
        <taxon>Eukaryota</taxon>
        <taxon>Metazoa</taxon>
        <taxon>Ecdysozoa</taxon>
        <taxon>Arthropoda</taxon>
        <taxon>Hexapoda</taxon>
        <taxon>Insecta</taxon>
        <taxon>Pterygota</taxon>
        <taxon>Neoptera</taxon>
        <taxon>Endopterygota</taxon>
        <taxon>Diptera</taxon>
        <taxon>Brachycera</taxon>
        <taxon>Muscomorpha</taxon>
        <taxon>Oestroidea</taxon>
        <taxon>Calliphoridae</taxon>
        <taxon>Luciliinae</taxon>
        <taxon>Lucilia</taxon>
    </lineage>
</organism>
<accession>A0A0L0CPZ1</accession>
<evidence type="ECO:0000256" key="1">
    <source>
        <dbReference type="SAM" id="SignalP"/>
    </source>
</evidence>
<dbReference type="AlphaFoldDB" id="A0A0L0CPZ1"/>
<comment type="caution">
    <text evidence="2">The sequence shown here is derived from an EMBL/GenBank/DDBJ whole genome shotgun (WGS) entry which is preliminary data.</text>
</comment>
<evidence type="ECO:0000313" key="2">
    <source>
        <dbReference type="EMBL" id="KNC34420.1"/>
    </source>
</evidence>
<protein>
    <submittedName>
        <fullName evidence="2">Uncharacterized protein</fullName>
    </submittedName>
</protein>
<dbReference type="OrthoDB" id="8016726at2759"/>
<keyword evidence="1" id="KW-0732">Signal</keyword>
<sequence length="263" mass="30205">MEIQKNKIVLLVVLIIQLVQCNCNNNYYNEFVSKLRLKRDLTKWKELFPNMSFHRNLHNLPENSIYCTGPITSGSARYGFLRKYYLVIKGKPESYVNSLKCIYPRSLEFPNLADEKPLRGIDKFREAFLLETKNFREFLDKVNKGEKPEPYKTMDIEALTDDILNDIFHHKPDPLDALKSSAPNGVICEHLTFSETNIEGIVTDIQRPICYPAPKPPLPATTTSPTTKKYPTLTKSNDTKFVDKACQILCYAGLIYQLLACCK</sequence>